<feature type="compositionally biased region" description="Polar residues" evidence="1">
    <location>
        <begin position="97"/>
        <end position="108"/>
    </location>
</feature>
<accession>A0A9E7NAS2</accession>
<dbReference type="AlphaFoldDB" id="A0A9E7NAS2"/>
<dbReference type="RefSeq" id="WP_254157925.1">
    <property type="nucleotide sequence ID" value="NZ_CP100355.1"/>
</dbReference>
<protein>
    <submittedName>
        <fullName evidence="2">MSCRAMM family adhesin SdrC</fullName>
    </submittedName>
</protein>
<dbReference type="SUPFAM" id="SSF110296">
    <property type="entry name" value="Oligoxyloglucan reducing end-specific cellobiohydrolase"/>
    <property type="match status" value="1"/>
</dbReference>
<gene>
    <name evidence="2" type="ORF">NGM29_17035</name>
</gene>
<proteinExistence type="predicted"/>
<dbReference type="GeneID" id="73291787"/>
<sequence length="461" mass="47259">MVTNTKTDNFGAFFRRYTKTWVHAVATAGLTAFGTLTIYYRGFAVLALASYVVPPIALYVARGRRSGAVTATDDEVSRSRAKTDPRADRPEPGSSGGNTQSTRAVETNSGTGTSTGASSDADEYTNADADSDTDTDMNSAVDTDADTDSNADTDADGTSSRPEKANWTTVDSPTDATLCDVAVGTGAVAVGTGGTVLLATDDGWEAVLEHGPAGQDQDLYGVDVTDDGGVAWIAGDGGAVARLEMATGRHTDFSAPDDRTDNLTGLAAAGATGDETVLLITGSGAVVRGRYRDGDLAWAEPVTPGSGSSLSGVTLRDAETGFCCDTNDGVFRTDDGGRTFDAIGIDGSEGTLTDVVAGNGEGEGEETACHASTDAGFVYRYEEPPSTWTPDRVGDDAITAIARAGSHLVAINDQGGVYDRPDLTADWEHVVTGASGPLYGVAIGAGRAVAVGEGGTVLERQ</sequence>
<dbReference type="Proteomes" id="UP001056855">
    <property type="component" value="Chromosome"/>
</dbReference>
<feature type="compositionally biased region" description="Basic and acidic residues" evidence="1">
    <location>
        <begin position="75"/>
        <end position="91"/>
    </location>
</feature>
<feature type="region of interest" description="Disordered" evidence="1">
    <location>
        <begin position="67"/>
        <end position="172"/>
    </location>
</feature>
<evidence type="ECO:0000313" key="2">
    <source>
        <dbReference type="EMBL" id="UTF53450.1"/>
    </source>
</evidence>
<evidence type="ECO:0000256" key="1">
    <source>
        <dbReference type="SAM" id="MobiDB-lite"/>
    </source>
</evidence>
<feature type="compositionally biased region" description="Acidic residues" evidence="1">
    <location>
        <begin position="120"/>
        <end position="135"/>
    </location>
</feature>
<feature type="compositionally biased region" description="Low complexity" evidence="1">
    <location>
        <begin position="109"/>
        <end position="119"/>
    </location>
</feature>
<keyword evidence="3" id="KW-1185">Reference proteome</keyword>
<dbReference type="KEGG" id="sawl:NGM29_17035"/>
<evidence type="ECO:0000313" key="3">
    <source>
        <dbReference type="Proteomes" id="UP001056855"/>
    </source>
</evidence>
<feature type="compositionally biased region" description="Acidic residues" evidence="1">
    <location>
        <begin position="143"/>
        <end position="155"/>
    </location>
</feature>
<name>A0A9E7NAS2_9EURY</name>
<reference evidence="2" key="1">
    <citation type="submission" date="2022-06" db="EMBL/GenBank/DDBJ databases">
        <title>Diverse halophilic archaea isolated from saline environments.</title>
        <authorList>
            <person name="Cui H.-L."/>
        </authorList>
    </citation>
    <scope>NUCLEOTIDE SEQUENCE</scope>
    <source>
        <strain evidence="2">WLHS1</strain>
    </source>
</reference>
<organism evidence="2 3">
    <name type="scientific">Natronosalvus rutilus</name>
    <dbReference type="NCBI Taxonomy" id="2953753"/>
    <lineage>
        <taxon>Archaea</taxon>
        <taxon>Methanobacteriati</taxon>
        <taxon>Methanobacteriota</taxon>
        <taxon>Stenosarchaea group</taxon>
        <taxon>Halobacteria</taxon>
        <taxon>Halobacteriales</taxon>
        <taxon>Natrialbaceae</taxon>
        <taxon>Natronosalvus</taxon>
    </lineage>
</organism>
<dbReference type="EMBL" id="CP100355">
    <property type="protein sequence ID" value="UTF53450.1"/>
    <property type="molecule type" value="Genomic_DNA"/>
</dbReference>